<dbReference type="InterPro" id="IPR000387">
    <property type="entry name" value="Tyr_Pase_dom"/>
</dbReference>
<dbReference type="InterPro" id="IPR050348">
    <property type="entry name" value="Protein-Tyr_Phosphatase"/>
</dbReference>
<proteinExistence type="inferred from homology"/>
<dbReference type="EMBL" id="ML996083">
    <property type="protein sequence ID" value="KAF2155382.1"/>
    <property type="molecule type" value="Genomic_DNA"/>
</dbReference>
<gene>
    <name evidence="5" type="ORF">K461DRAFT_292249</name>
</gene>
<keyword evidence="6" id="KW-1185">Reference proteome</keyword>
<evidence type="ECO:0000313" key="6">
    <source>
        <dbReference type="Proteomes" id="UP000799439"/>
    </source>
</evidence>
<evidence type="ECO:0000259" key="3">
    <source>
        <dbReference type="PROSITE" id="PS50055"/>
    </source>
</evidence>
<dbReference type="PROSITE" id="PS50055">
    <property type="entry name" value="TYR_PHOSPHATASE_PTP"/>
    <property type="match status" value="1"/>
</dbReference>
<evidence type="ECO:0000256" key="1">
    <source>
        <dbReference type="ARBA" id="ARBA00009649"/>
    </source>
</evidence>
<dbReference type="SMART" id="SM00194">
    <property type="entry name" value="PTPc"/>
    <property type="match status" value="1"/>
</dbReference>
<sequence>MASSRSPSPLKIPKIPRKLSLPSLRRRSSTREDSGRRSSAVPVSPYGSDSKESWGNAPLPPFLKKSRPDVFNTFIDLEWQQRDRLNAGLQQSSPPSQWLRTHGPGDPVVRNRYANVEPFESNRIKLKVSEGENDYINASPIVLGNRRYISTQGPKESSVSHFYHMLANETSNTSVVVMLTQTHENNREKCFPYWPSGQDGPGFEMRLLPDTEDQEEGFEGTVSLISTTEDTAAKCTIRRLRLKSRTRRKDETQEPAWEQKEIVHLLFGGWPDFAIPEGDDRQALMQLINLSRKLNAFAPPPRDTSFPPAHIDCSTPAMTDELNPRIVHCSAGVGRSGTFIALDHLLTLLDAGRLDDVPADIDPIAETVDRLRQQRMMMVQGDTQFFFLYDALREAWVNRWHQRQQSLNQSAA</sequence>
<feature type="domain" description="Tyrosine specific protein phosphatases" evidence="4">
    <location>
        <begin position="326"/>
        <end position="386"/>
    </location>
</feature>
<name>A0A9P4MJJ5_9PEZI</name>
<dbReference type="OrthoDB" id="10253954at2759"/>
<comment type="similarity">
    <text evidence="1">Belongs to the protein-tyrosine phosphatase family. Non-receptor class subfamily.</text>
</comment>
<protein>
    <submittedName>
        <fullName evidence="5">Uncharacterized protein</fullName>
    </submittedName>
</protein>
<evidence type="ECO:0000313" key="5">
    <source>
        <dbReference type="EMBL" id="KAF2155382.1"/>
    </source>
</evidence>
<dbReference type="GO" id="GO:0004725">
    <property type="term" value="F:protein tyrosine phosphatase activity"/>
    <property type="evidence" value="ECO:0007669"/>
    <property type="project" value="InterPro"/>
</dbReference>
<organism evidence="5 6">
    <name type="scientific">Myriangium duriaei CBS 260.36</name>
    <dbReference type="NCBI Taxonomy" id="1168546"/>
    <lineage>
        <taxon>Eukaryota</taxon>
        <taxon>Fungi</taxon>
        <taxon>Dikarya</taxon>
        <taxon>Ascomycota</taxon>
        <taxon>Pezizomycotina</taxon>
        <taxon>Dothideomycetes</taxon>
        <taxon>Dothideomycetidae</taxon>
        <taxon>Myriangiales</taxon>
        <taxon>Myriangiaceae</taxon>
        <taxon>Myriangium</taxon>
    </lineage>
</organism>
<dbReference type="SUPFAM" id="SSF52799">
    <property type="entry name" value="(Phosphotyrosine protein) phosphatases II"/>
    <property type="match status" value="1"/>
</dbReference>
<dbReference type="PANTHER" id="PTHR19134">
    <property type="entry name" value="RECEPTOR-TYPE TYROSINE-PROTEIN PHOSPHATASE"/>
    <property type="match status" value="1"/>
</dbReference>
<dbReference type="PRINTS" id="PR00700">
    <property type="entry name" value="PRTYPHPHTASE"/>
</dbReference>
<dbReference type="Gene3D" id="3.90.190.10">
    <property type="entry name" value="Protein tyrosine phosphatase superfamily"/>
    <property type="match status" value="1"/>
</dbReference>
<dbReference type="InterPro" id="IPR003595">
    <property type="entry name" value="Tyr_Pase_cat"/>
</dbReference>
<dbReference type="InterPro" id="IPR000242">
    <property type="entry name" value="PTP_cat"/>
</dbReference>
<accession>A0A9P4MJJ5</accession>
<evidence type="ECO:0000259" key="4">
    <source>
        <dbReference type="PROSITE" id="PS50056"/>
    </source>
</evidence>
<dbReference type="PROSITE" id="PS00383">
    <property type="entry name" value="TYR_PHOSPHATASE_1"/>
    <property type="match status" value="1"/>
</dbReference>
<dbReference type="InterPro" id="IPR029021">
    <property type="entry name" value="Prot-tyrosine_phosphatase-like"/>
</dbReference>
<reference evidence="5" key="1">
    <citation type="journal article" date="2020" name="Stud. Mycol.">
        <title>101 Dothideomycetes genomes: a test case for predicting lifestyles and emergence of pathogens.</title>
        <authorList>
            <person name="Haridas S."/>
            <person name="Albert R."/>
            <person name="Binder M."/>
            <person name="Bloem J."/>
            <person name="Labutti K."/>
            <person name="Salamov A."/>
            <person name="Andreopoulos B."/>
            <person name="Baker S."/>
            <person name="Barry K."/>
            <person name="Bills G."/>
            <person name="Bluhm B."/>
            <person name="Cannon C."/>
            <person name="Castanera R."/>
            <person name="Culley D."/>
            <person name="Daum C."/>
            <person name="Ezra D."/>
            <person name="Gonzalez J."/>
            <person name="Henrissat B."/>
            <person name="Kuo A."/>
            <person name="Liang C."/>
            <person name="Lipzen A."/>
            <person name="Lutzoni F."/>
            <person name="Magnuson J."/>
            <person name="Mondo S."/>
            <person name="Nolan M."/>
            <person name="Ohm R."/>
            <person name="Pangilinan J."/>
            <person name="Park H.-J."/>
            <person name="Ramirez L."/>
            <person name="Alfaro M."/>
            <person name="Sun H."/>
            <person name="Tritt A."/>
            <person name="Yoshinaga Y."/>
            <person name="Zwiers L.-H."/>
            <person name="Turgeon B."/>
            <person name="Goodwin S."/>
            <person name="Spatafora J."/>
            <person name="Crous P."/>
            <person name="Grigoriev I."/>
        </authorList>
    </citation>
    <scope>NUCLEOTIDE SEQUENCE</scope>
    <source>
        <strain evidence="5">CBS 260.36</strain>
    </source>
</reference>
<feature type="domain" description="Tyrosine-protein phosphatase" evidence="3">
    <location>
        <begin position="110"/>
        <end position="395"/>
    </location>
</feature>
<dbReference type="PANTHER" id="PTHR19134:SF449">
    <property type="entry name" value="TYROSINE-PROTEIN PHOSPHATASE 1"/>
    <property type="match status" value="1"/>
</dbReference>
<dbReference type="CDD" id="cd18533">
    <property type="entry name" value="PTP_fungal"/>
    <property type="match status" value="1"/>
</dbReference>
<dbReference type="SMART" id="SM00404">
    <property type="entry name" value="PTPc_motif"/>
    <property type="match status" value="1"/>
</dbReference>
<feature type="region of interest" description="Disordered" evidence="2">
    <location>
        <begin position="1"/>
        <end position="62"/>
    </location>
</feature>
<dbReference type="PROSITE" id="PS50056">
    <property type="entry name" value="TYR_PHOSPHATASE_2"/>
    <property type="match status" value="1"/>
</dbReference>
<comment type="caution">
    <text evidence="5">The sequence shown here is derived from an EMBL/GenBank/DDBJ whole genome shotgun (WGS) entry which is preliminary data.</text>
</comment>
<dbReference type="Proteomes" id="UP000799439">
    <property type="component" value="Unassembled WGS sequence"/>
</dbReference>
<dbReference type="Pfam" id="PF00102">
    <property type="entry name" value="Y_phosphatase"/>
    <property type="match status" value="1"/>
</dbReference>
<dbReference type="InterPro" id="IPR016130">
    <property type="entry name" value="Tyr_Pase_AS"/>
</dbReference>
<dbReference type="AlphaFoldDB" id="A0A9P4MJJ5"/>
<evidence type="ECO:0000256" key="2">
    <source>
        <dbReference type="SAM" id="MobiDB-lite"/>
    </source>
</evidence>